<evidence type="ECO:0000256" key="2">
    <source>
        <dbReference type="ARBA" id="ARBA00001997"/>
    </source>
</evidence>
<dbReference type="GO" id="GO:0019305">
    <property type="term" value="P:dTDP-rhamnose biosynthetic process"/>
    <property type="evidence" value="ECO:0007669"/>
    <property type="project" value="TreeGrafter"/>
</dbReference>
<evidence type="ECO:0000256" key="7">
    <source>
        <dbReference type="ARBA" id="ARBA00033311"/>
    </source>
</evidence>
<dbReference type="PANTHER" id="PTHR21047:SF2">
    <property type="entry name" value="THYMIDINE DIPHOSPHO-4-KETO-RHAMNOSE 3,5-EPIMERASE"/>
    <property type="match status" value="1"/>
</dbReference>
<sequence length="196" mass="21579">MSTLRCVALAIEGAFRLEPQPVEDERGGFARLWCRDTLRAAGLDAARLAVMQTSASFNRRAGTLRGLHFAWPPAQEAKVVRCARGRMLDVLLDLRPGSPTWLRHVAVELDAGTRQSLVVPAGVAHGFQTLVDDTEVHYMMNEAWRPDCAAGVRPDDPAFGVAWPLPVAAISERDRDAPDFDADAHRRRWSAGVEGR</sequence>
<dbReference type="InterPro" id="IPR014710">
    <property type="entry name" value="RmlC-like_jellyroll"/>
</dbReference>
<dbReference type="AlphaFoldDB" id="A0A059KID0"/>
<evidence type="ECO:0000313" key="11">
    <source>
        <dbReference type="Proteomes" id="UP000026714"/>
    </source>
</evidence>
<organism evidence="10 11">
    <name type="scientific">Sphaerotilus natans subsp. natans DSM 6575</name>
    <dbReference type="NCBI Taxonomy" id="1286631"/>
    <lineage>
        <taxon>Bacteria</taxon>
        <taxon>Pseudomonadati</taxon>
        <taxon>Pseudomonadota</taxon>
        <taxon>Betaproteobacteria</taxon>
        <taxon>Burkholderiales</taxon>
        <taxon>Sphaerotilaceae</taxon>
        <taxon>Sphaerotilus</taxon>
    </lineage>
</organism>
<evidence type="ECO:0000256" key="3">
    <source>
        <dbReference type="ARBA" id="ARBA00012098"/>
    </source>
</evidence>
<dbReference type="InterPro" id="IPR011051">
    <property type="entry name" value="RmlC_Cupin_sf"/>
</dbReference>
<evidence type="ECO:0000256" key="1">
    <source>
        <dbReference type="ARBA" id="ARBA00001298"/>
    </source>
</evidence>
<keyword evidence="11" id="KW-1185">Reference proteome</keyword>
<dbReference type="EC" id="5.1.3.13" evidence="3"/>
<evidence type="ECO:0000256" key="9">
    <source>
        <dbReference type="PIRSR" id="PIRSR600888-3"/>
    </source>
</evidence>
<dbReference type="SUPFAM" id="SSF51182">
    <property type="entry name" value="RmlC-like cupins"/>
    <property type="match status" value="1"/>
</dbReference>
<evidence type="ECO:0000256" key="5">
    <source>
        <dbReference type="ARBA" id="ARBA00029758"/>
    </source>
</evidence>
<dbReference type="GO" id="GO:0005829">
    <property type="term" value="C:cytosol"/>
    <property type="evidence" value="ECO:0007669"/>
    <property type="project" value="TreeGrafter"/>
</dbReference>
<dbReference type="InterPro" id="IPR000888">
    <property type="entry name" value="RmlC-like"/>
</dbReference>
<comment type="catalytic activity">
    <reaction evidence="1">
        <text>dTDP-4-dehydro-6-deoxy-alpha-D-glucose = dTDP-4-dehydro-beta-L-rhamnose</text>
        <dbReference type="Rhea" id="RHEA:16969"/>
        <dbReference type="ChEBI" id="CHEBI:57649"/>
        <dbReference type="ChEBI" id="CHEBI:62830"/>
        <dbReference type="EC" id="5.1.3.13"/>
    </reaction>
</comment>
<dbReference type="EMBL" id="AZRA01000097">
    <property type="protein sequence ID" value="KDB51201.1"/>
    <property type="molecule type" value="Genomic_DNA"/>
</dbReference>
<feature type="active site" description="Proton donor" evidence="8">
    <location>
        <position position="138"/>
    </location>
</feature>
<dbReference type="STRING" id="34103.SAMN05421778_10172"/>
<dbReference type="GO" id="GO:0008830">
    <property type="term" value="F:dTDP-4-dehydrorhamnose 3,5-epimerase activity"/>
    <property type="evidence" value="ECO:0007669"/>
    <property type="project" value="UniProtKB-EC"/>
</dbReference>
<dbReference type="Proteomes" id="UP000026714">
    <property type="component" value="Unassembled WGS sequence"/>
</dbReference>
<feature type="site" description="Participates in a stacking interaction with the thymidine ring of dTDP-4-oxo-6-deoxyglucose" evidence="9">
    <location>
        <position position="144"/>
    </location>
</feature>
<evidence type="ECO:0000256" key="8">
    <source>
        <dbReference type="PIRSR" id="PIRSR600888-1"/>
    </source>
</evidence>
<feature type="active site" description="Proton acceptor" evidence="8">
    <location>
        <position position="68"/>
    </location>
</feature>
<protein>
    <recommendedName>
        <fullName evidence="4">dTDP-4-dehydrorhamnose 3,5-epimerase</fullName>
        <ecNumber evidence="3">5.1.3.13</ecNumber>
    </recommendedName>
    <alternativeName>
        <fullName evidence="6">Thymidine diphospho-4-keto-rhamnose 3,5-epimerase</fullName>
    </alternativeName>
    <alternativeName>
        <fullName evidence="5">dTDP-4-keto-6-deoxyglucose 3,5-epimerase</fullName>
    </alternativeName>
    <alternativeName>
        <fullName evidence="7">dTDP-6-deoxy-D-xylo-4-hexulose 3,5-epimerase</fullName>
    </alternativeName>
</protein>
<dbReference type="PATRIC" id="fig|1286631.3.peg.3133"/>
<comment type="caution">
    <text evidence="10">The sequence shown here is derived from an EMBL/GenBank/DDBJ whole genome shotgun (WGS) entry which is preliminary data.</text>
</comment>
<evidence type="ECO:0000313" key="10">
    <source>
        <dbReference type="EMBL" id="KDB51201.1"/>
    </source>
</evidence>
<gene>
    <name evidence="10" type="ORF">X805_32110</name>
</gene>
<reference evidence="10 11" key="1">
    <citation type="journal article" date="2014" name="FEMS Microbiol. Ecol.">
        <title>Sphaerotilus natans encrusted with nanoball-shaped Fe(III) oxide minerals formed by nitrate-reducing mixotrophic Fe(II) oxidation.</title>
        <authorList>
            <person name="Park S."/>
            <person name="Kim D.H."/>
            <person name="Lee J.H."/>
            <person name="Hur H.G."/>
        </authorList>
    </citation>
    <scope>NUCLEOTIDE SEQUENCE [LARGE SCALE GENOMIC DNA]</scope>
    <source>
        <strain evidence="10 11">DSM 6575</strain>
    </source>
</reference>
<evidence type="ECO:0000256" key="6">
    <source>
        <dbReference type="ARBA" id="ARBA00031424"/>
    </source>
</evidence>
<accession>A0A059KID0</accession>
<dbReference type="eggNOG" id="COG1898">
    <property type="taxonomic scope" value="Bacteria"/>
</dbReference>
<proteinExistence type="predicted"/>
<name>A0A059KID0_9BURK</name>
<dbReference type="Pfam" id="PF00908">
    <property type="entry name" value="dTDP_sugar_isom"/>
    <property type="match status" value="1"/>
</dbReference>
<dbReference type="PANTHER" id="PTHR21047">
    <property type="entry name" value="DTDP-6-DEOXY-D-GLUCOSE-3,5 EPIMERASE"/>
    <property type="match status" value="1"/>
</dbReference>
<dbReference type="Gene3D" id="2.60.120.10">
    <property type="entry name" value="Jelly Rolls"/>
    <property type="match status" value="1"/>
</dbReference>
<comment type="function">
    <text evidence="2">Catalyzes the epimerization of the C3' and C5'positions of dTDP-6-deoxy-D-xylo-4-hexulose, forming dTDP-6-deoxy-L-lyxo-4-hexulose.</text>
</comment>
<dbReference type="GO" id="GO:0000271">
    <property type="term" value="P:polysaccharide biosynthetic process"/>
    <property type="evidence" value="ECO:0007669"/>
    <property type="project" value="TreeGrafter"/>
</dbReference>
<dbReference type="RefSeq" id="WP_051632135.1">
    <property type="nucleotide sequence ID" value="NZ_AZRA01000097.1"/>
</dbReference>
<dbReference type="CDD" id="cd00438">
    <property type="entry name" value="cupin_RmlC"/>
    <property type="match status" value="1"/>
</dbReference>
<evidence type="ECO:0000256" key="4">
    <source>
        <dbReference type="ARBA" id="ARBA00019595"/>
    </source>
</evidence>